<keyword evidence="1" id="KW-0812">Transmembrane</keyword>
<dbReference type="Proteomes" id="UP001054837">
    <property type="component" value="Unassembled WGS sequence"/>
</dbReference>
<organism evidence="2 3">
    <name type="scientific">Caerostris darwini</name>
    <dbReference type="NCBI Taxonomy" id="1538125"/>
    <lineage>
        <taxon>Eukaryota</taxon>
        <taxon>Metazoa</taxon>
        <taxon>Ecdysozoa</taxon>
        <taxon>Arthropoda</taxon>
        <taxon>Chelicerata</taxon>
        <taxon>Arachnida</taxon>
        <taxon>Araneae</taxon>
        <taxon>Araneomorphae</taxon>
        <taxon>Entelegynae</taxon>
        <taxon>Araneoidea</taxon>
        <taxon>Araneidae</taxon>
        <taxon>Caerostris</taxon>
    </lineage>
</organism>
<gene>
    <name evidence="2" type="primary">AVEN_150181_1</name>
    <name evidence="2" type="ORF">CDAR_219951</name>
</gene>
<comment type="caution">
    <text evidence="2">The sequence shown here is derived from an EMBL/GenBank/DDBJ whole genome shotgun (WGS) entry which is preliminary data.</text>
</comment>
<evidence type="ECO:0008006" key="4">
    <source>
        <dbReference type="Google" id="ProtNLM"/>
    </source>
</evidence>
<evidence type="ECO:0000313" key="2">
    <source>
        <dbReference type="EMBL" id="GIY69711.1"/>
    </source>
</evidence>
<proteinExistence type="predicted"/>
<protein>
    <recommendedName>
        <fullName evidence="4">Gustatory receptor</fullName>
    </recommendedName>
</protein>
<name>A0AAV4VH37_9ARAC</name>
<sequence length="118" mass="13584">MFRLGRSDGLLTRYTVDLACKIVTGFLMVYPLILYCCRLSESMCRVRETAACLIDQCQFDYFRGKRILFLLERIEKKDIIYLSACGMINLKRSFLLTAVGAIFTYGILIYSLLNKIIA</sequence>
<keyword evidence="1" id="KW-0472">Membrane</keyword>
<keyword evidence="3" id="KW-1185">Reference proteome</keyword>
<evidence type="ECO:0000256" key="1">
    <source>
        <dbReference type="SAM" id="Phobius"/>
    </source>
</evidence>
<feature type="transmembrane region" description="Helical" evidence="1">
    <location>
        <begin position="14"/>
        <end position="37"/>
    </location>
</feature>
<feature type="transmembrane region" description="Helical" evidence="1">
    <location>
        <begin position="94"/>
        <end position="113"/>
    </location>
</feature>
<evidence type="ECO:0000313" key="3">
    <source>
        <dbReference type="Proteomes" id="UP001054837"/>
    </source>
</evidence>
<reference evidence="2 3" key="1">
    <citation type="submission" date="2021-06" db="EMBL/GenBank/DDBJ databases">
        <title>Caerostris darwini draft genome.</title>
        <authorList>
            <person name="Kono N."/>
            <person name="Arakawa K."/>
        </authorList>
    </citation>
    <scope>NUCLEOTIDE SEQUENCE [LARGE SCALE GENOMIC DNA]</scope>
</reference>
<accession>A0AAV4VH37</accession>
<dbReference type="AlphaFoldDB" id="A0AAV4VH37"/>
<dbReference type="EMBL" id="BPLQ01013093">
    <property type="protein sequence ID" value="GIY69711.1"/>
    <property type="molecule type" value="Genomic_DNA"/>
</dbReference>
<keyword evidence="1" id="KW-1133">Transmembrane helix</keyword>